<sequence>MIGKISFDERVKVSYQCKSDIQFNGKLEQVIFEKNKGKALTEFNHSCMLQIFEHSEKPQGNGNQQFDVIYNCQEQFQSLRQILERGVKKQDKIEYFFKLLELANDLKQQKMIHFNIKPSNVILYKDRFYLIDFGFLKDKPADLIICINYIQIKEHDDEQKRNLYPYLNDQFLKYIKENNGVKETLQNMSKGDIENNDRYALGVMMFELFVPLKNIYQNFEIETCANQRKIQLGKIYDDQEVNENIIIEQIKNIIQDILFKYELPSDNEVIKLKKNFLEYQKGLQPEEKLKRQYSQNLSLDFKEESEINELIQSDITLQEKMNSDNKNYISSLRENNILQFDPNLLYYLNKQDLQSYYCQIQNLKLEELKNKTQKILAFYHMSYYKMSSEVEFSNLGQEDQYYILNSILTDYKMFEYKIQDKIQFLNSIWPKEFKFNQINRELTKKKQQIQNIEQTQVIKITQRTDQAEQSFIQKLQNTIPNIMRFLEYEHLLKQKQNIQELIYEFEQITEQIIGFYSAKLKNQNVVWTIFENIEKCNKLFIGNSQFSSFEQVEGRIIEETQHQIIDYQTVKYNIEYDNHFGDKVEIYIYNKSRFKLISFYNGGLEGNKYQGKGLIKDWINNYEYDGYWKQGKKHGQKGTLKILNKEVLLKNEFSELDVEYSDDYLKYGITPNSQKKSYEIKYYFQEALKVYKYKNECNGKCKGKCNGKCNNSYLVWYDCSKLCNILGRKFSDQLRTIKNSLKNCKKAGERLKTNSN</sequence>
<dbReference type="GO" id="GO:0004672">
    <property type="term" value="F:protein kinase activity"/>
    <property type="evidence" value="ECO:0007669"/>
    <property type="project" value="InterPro"/>
</dbReference>
<accession>A0A8S1YEF2</accession>
<organism evidence="2 3">
    <name type="scientific">Paramecium octaurelia</name>
    <dbReference type="NCBI Taxonomy" id="43137"/>
    <lineage>
        <taxon>Eukaryota</taxon>
        <taxon>Sar</taxon>
        <taxon>Alveolata</taxon>
        <taxon>Ciliophora</taxon>
        <taxon>Intramacronucleata</taxon>
        <taxon>Oligohymenophorea</taxon>
        <taxon>Peniculida</taxon>
        <taxon>Parameciidae</taxon>
        <taxon>Paramecium</taxon>
    </lineage>
</organism>
<evidence type="ECO:0000313" key="2">
    <source>
        <dbReference type="EMBL" id="CAD8211277.1"/>
    </source>
</evidence>
<dbReference type="EMBL" id="CAJJDP010000155">
    <property type="protein sequence ID" value="CAD8211277.1"/>
    <property type="molecule type" value="Genomic_DNA"/>
</dbReference>
<reference evidence="2" key="1">
    <citation type="submission" date="2021-01" db="EMBL/GenBank/DDBJ databases">
        <authorList>
            <consortium name="Genoscope - CEA"/>
            <person name="William W."/>
        </authorList>
    </citation>
    <scope>NUCLEOTIDE SEQUENCE</scope>
</reference>
<dbReference type="Proteomes" id="UP000683925">
    <property type="component" value="Unassembled WGS sequence"/>
</dbReference>
<keyword evidence="3" id="KW-1185">Reference proteome</keyword>
<proteinExistence type="predicted"/>
<gene>
    <name evidence="2" type="ORF">POCTA_138.1.T1530131</name>
</gene>
<dbReference type="OrthoDB" id="313384at2759"/>
<evidence type="ECO:0000313" key="3">
    <source>
        <dbReference type="Proteomes" id="UP000683925"/>
    </source>
</evidence>
<name>A0A8S1YEF2_PAROT</name>
<protein>
    <recommendedName>
        <fullName evidence="1">Protein kinase domain-containing protein</fullName>
    </recommendedName>
</protein>
<dbReference type="GO" id="GO:0005524">
    <property type="term" value="F:ATP binding"/>
    <property type="evidence" value="ECO:0007669"/>
    <property type="project" value="InterPro"/>
</dbReference>
<evidence type="ECO:0000259" key="1">
    <source>
        <dbReference type="PROSITE" id="PS50011"/>
    </source>
</evidence>
<dbReference type="PROSITE" id="PS50011">
    <property type="entry name" value="PROTEIN_KINASE_DOM"/>
    <property type="match status" value="1"/>
</dbReference>
<comment type="caution">
    <text evidence="2">The sequence shown here is derived from an EMBL/GenBank/DDBJ whole genome shotgun (WGS) entry which is preliminary data.</text>
</comment>
<feature type="domain" description="Protein kinase" evidence="1">
    <location>
        <begin position="1"/>
        <end position="317"/>
    </location>
</feature>
<dbReference type="InterPro" id="IPR000719">
    <property type="entry name" value="Prot_kinase_dom"/>
</dbReference>
<dbReference type="AlphaFoldDB" id="A0A8S1YEF2"/>
<dbReference type="OMA" id="GQRENDI"/>